<comment type="caution">
    <text evidence="1">The sequence shown here is derived from an EMBL/GenBank/DDBJ whole genome shotgun (WGS) entry which is preliminary data.</text>
</comment>
<dbReference type="PANTHER" id="PTHR33710:SF79">
    <property type="entry name" value="OS06G0205337 PROTEIN"/>
    <property type="match status" value="1"/>
</dbReference>
<evidence type="ECO:0000313" key="1">
    <source>
        <dbReference type="EMBL" id="KAI0487871.1"/>
    </source>
</evidence>
<dbReference type="AlphaFoldDB" id="A0A8T3A188"/>
<protein>
    <recommendedName>
        <fullName evidence="3">Endonuclease/exonuclease/phosphatase domain-containing protein</fullName>
    </recommendedName>
</protein>
<name>A0A8T3A188_DENNO</name>
<keyword evidence="2" id="KW-1185">Reference proteome</keyword>
<gene>
    <name evidence="1" type="ORF">KFK09_027694</name>
</gene>
<dbReference type="EMBL" id="JAGYWB010000019">
    <property type="protein sequence ID" value="KAI0487871.1"/>
    <property type="molecule type" value="Genomic_DNA"/>
</dbReference>
<accession>A0A8T3A188</accession>
<sequence length="439" mass="49819">MSLPNFAVWNTRGFNSPNKVNCCKQLVKAHNLDLLIILEAKITSQNLSNHWFQAHHKIFPKEASCDNFTHSNPGRIWVKWNEDALTFTTLHSSSQFIHGIVNIGHSTLFAVTAIYASNLHAERQVLWKNIQDIAGSISLPWVVLDDFNCCRNLNDKVGGTALSHAKLRDFNSMVFNTGLQELSSVGHFFTWHNQQQLNPIHIKLDRALINDSWISNFPNSFYKVGPECSDHSPLILLNSSQIKRGHHFLYKIYSTKFPEFWSCLMDVFSQPNSSSPLSSFNFKLKTLKNALKNQTWSNANSIQLDIDSLTSQQHDVISQIQLNPLDHQLNCNLKIINSKLAHYHTILSSWIAQRAKVKWLTHGEDDLKFLYAKINISKNHNCIKEISSDQGTYSSHKDIANVFINISASFSILLLKLPLLSTTSTSRLATPSLLTLFPL</sequence>
<dbReference type="Gene3D" id="3.60.10.10">
    <property type="entry name" value="Endonuclease/exonuclease/phosphatase"/>
    <property type="match status" value="1"/>
</dbReference>
<evidence type="ECO:0000313" key="2">
    <source>
        <dbReference type="Proteomes" id="UP000829196"/>
    </source>
</evidence>
<evidence type="ECO:0008006" key="3">
    <source>
        <dbReference type="Google" id="ProtNLM"/>
    </source>
</evidence>
<proteinExistence type="predicted"/>
<organism evidence="1 2">
    <name type="scientific">Dendrobium nobile</name>
    <name type="common">Orchid</name>
    <dbReference type="NCBI Taxonomy" id="94219"/>
    <lineage>
        <taxon>Eukaryota</taxon>
        <taxon>Viridiplantae</taxon>
        <taxon>Streptophyta</taxon>
        <taxon>Embryophyta</taxon>
        <taxon>Tracheophyta</taxon>
        <taxon>Spermatophyta</taxon>
        <taxon>Magnoliopsida</taxon>
        <taxon>Liliopsida</taxon>
        <taxon>Asparagales</taxon>
        <taxon>Orchidaceae</taxon>
        <taxon>Epidendroideae</taxon>
        <taxon>Malaxideae</taxon>
        <taxon>Dendrobiinae</taxon>
        <taxon>Dendrobium</taxon>
    </lineage>
</organism>
<dbReference type="OrthoDB" id="685351at2759"/>
<dbReference type="PANTHER" id="PTHR33710">
    <property type="entry name" value="BNAC02G09200D PROTEIN"/>
    <property type="match status" value="1"/>
</dbReference>
<dbReference type="SUPFAM" id="SSF56219">
    <property type="entry name" value="DNase I-like"/>
    <property type="match status" value="1"/>
</dbReference>
<reference evidence="1" key="1">
    <citation type="journal article" date="2022" name="Front. Genet.">
        <title>Chromosome-Scale Assembly of the Dendrobium nobile Genome Provides Insights Into the Molecular Mechanism of the Biosynthesis of the Medicinal Active Ingredient of Dendrobium.</title>
        <authorList>
            <person name="Xu Q."/>
            <person name="Niu S.-C."/>
            <person name="Li K.-L."/>
            <person name="Zheng P.-J."/>
            <person name="Zhang X.-J."/>
            <person name="Jia Y."/>
            <person name="Liu Y."/>
            <person name="Niu Y.-X."/>
            <person name="Yu L.-H."/>
            <person name="Chen D.-F."/>
            <person name="Zhang G.-Q."/>
        </authorList>
    </citation>
    <scope>NUCLEOTIDE SEQUENCE</scope>
    <source>
        <tissue evidence="1">Leaf</tissue>
    </source>
</reference>
<dbReference type="InterPro" id="IPR036691">
    <property type="entry name" value="Endo/exonu/phosph_ase_sf"/>
</dbReference>
<dbReference type="Proteomes" id="UP000829196">
    <property type="component" value="Unassembled WGS sequence"/>
</dbReference>